<gene>
    <name evidence="4" type="ORF">M0812_23941</name>
</gene>
<dbReference type="InterPro" id="IPR015661">
    <property type="entry name" value="Bub1/Mad3"/>
</dbReference>
<feature type="region of interest" description="Disordered" evidence="3">
    <location>
        <begin position="1352"/>
        <end position="1381"/>
    </location>
</feature>
<dbReference type="GO" id="GO:0004672">
    <property type="term" value="F:protein kinase activity"/>
    <property type="evidence" value="ECO:0007669"/>
    <property type="project" value="TreeGrafter"/>
</dbReference>
<dbReference type="InterPro" id="IPR011992">
    <property type="entry name" value="EF-hand-dom_pair"/>
</dbReference>
<proteinExistence type="predicted"/>
<name>A0AAV7YIV8_9EUKA</name>
<dbReference type="Proteomes" id="UP001146793">
    <property type="component" value="Unassembled WGS sequence"/>
</dbReference>
<feature type="coiled-coil region" evidence="2">
    <location>
        <begin position="142"/>
        <end position="176"/>
    </location>
</feature>
<organism evidence="4 5">
    <name type="scientific">Anaeramoeba flamelloides</name>
    <dbReference type="NCBI Taxonomy" id="1746091"/>
    <lineage>
        <taxon>Eukaryota</taxon>
        <taxon>Metamonada</taxon>
        <taxon>Anaeramoebidae</taxon>
        <taxon>Anaeramoeba</taxon>
    </lineage>
</organism>
<feature type="compositionally biased region" description="Low complexity" evidence="3">
    <location>
        <begin position="1024"/>
        <end position="1035"/>
    </location>
</feature>
<dbReference type="InterPro" id="IPR018247">
    <property type="entry name" value="EF_Hand_1_Ca_BS"/>
</dbReference>
<feature type="region of interest" description="Disordered" evidence="3">
    <location>
        <begin position="1016"/>
        <end position="1082"/>
    </location>
</feature>
<feature type="compositionally biased region" description="Basic and acidic residues" evidence="3">
    <location>
        <begin position="505"/>
        <end position="532"/>
    </location>
</feature>
<feature type="coiled-coil region" evidence="2">
    <location>
        <begin position="40"/>
        <end position="70"/>
    </location>
</feature>
<reference evidence="4" key="1">
    <citation type="submission" date="2022-08" db="EMBL/GenBank/DDBJ databases">
        <title>Novel sulphate-reducing endosymbionts in the free-living metamonad Anaeramoeba.</title>
        <authorList>
            <person name="Jerlstrom-Hultqvist J."/>
            <person name="Cepicka I."/>
            <person name="Gallot-Lavallee L."/>
            <person name="Salas-Leiva D."/>
            <person name="Curtis B.A."/>
            <person name="Zahonova K."/>
            <person name="Pipaliya S."/>
            <person name="Dacks J."/>
            <person name="Roger A.J."/>
        </authorList>
    </citation>
    <scope>NUCLEOTIDE SEQUENCE</scope>
    <source>
        <strain evidence="4">Busselton2</strain>
    </source>
</reference>
<evidence type="ECO:0000256" key="3">
    <source>
        <dbReference type="SAM" id="MobiDB-lite"/>
    </source>
</evidence>
<feature type="compositionally biased region" description="Basic and acidic residues" evidence="3">
    <location>
        <begin position="463"/>
        <end position="476"/>
    </location>
</feature>
<dbReference type="GO" id="GO:0051754">
    <property type="term" value="P:meiotic sister chromatid cohesion, centromeric"/>
    <property type="evidence" value="ECO:0007669"/>
    <property type="project" value="TreeGrafter"/>
</dbReference>
<comment type="caution">
    <text evidence="4">The sequence shown here is derived from an EMBL/GenBank/DDBJ whole genome shotgun (WGS) entry which is preliminary data.</text>
</comment>
<dbReference type="InterPro" id="IPR036537">
    <property type="entry name" value="Adaptor_Cbl_N_dom_sf"/>
</dbReference>
<dbReference type="GO" id="GO:0007094">
    <property type="term" value="P:mitotic spindle assembly checkpoint signaling"/>
    <property type="evidence" value="ECO:0007669"/>
    <property type="project" value="InterPro"/>
</dbReference>
<protein>
    <submittedName>
        <fullName evidence="4">Origin recognition complex subunit</fullName>
    </submittedName>
</protein>
<sequence length="1472" mass="172631">MSENEDSITVKTFTKEKIKEEIVNQISDYSDELGSLVELFEGYSENNELIETLINELEQLRDTLDEIKSVEDPEAIKTPLSGLQDSIRNSKSYIRKYKKKRKIVKFLDSKKFTKQINNIYKNFRSSSRDLLEYQKVLLKKKADTLLRDNGEAQKALENFENRIQNLNQEKTFSKSSLQENYQLNKQATQHLYDIIDISRDGEIQEGEFQDTQQIIQTGGPAALTKWVFHSWDRNKNLKVTVDEITKSMFSVLYVYFFIELGKNYLTNRSLKNDYFNWEKNSPETQEKFDKKILELIETKKSEINLKTEINGLYRISKNNEITIENLQIYSKDHPELLIYYVDFISIIFGWSLPTWLSTLAIKHGVKNQEIARTTNTKEPKPSKSFSIPQIFEIKNLQDTDTVKSHMLEGFKFSNCLFSFGLTGHKKFHPTLLCQNIKKALPLEIRLEVLIIKQTAENTNKQKSTKDKNNLESEKMDSIQNKKSKTGIDDDKDKEEKEKEEEKEEEKEKEKEKEDEKEEEKEKEKEKEKKDDVSGEEEEEIVIEIDDVIGNEENILSDQEDKNQQDKEINLVSQNIYHLFTRSNNICDIPLELNISELSSTDKLQINLKISKCLPVKQLTDNQWVCYFSNNFNNFPVIGTEVFVCDGQQWKVLLVHEKENENSNNDKSFLYAVLTFQPKLTSKKNNHKQLKNQYTFVVTDGNKRRTSINTNISYSNRNSIVKKKLFLWKDVKNMSMIKLNIGLLPHLTVKKLTEMNCYSIIVPQLFYIFDEIQTEEFDFEYESMVIKFKKKSSQSNQVYVYLERKPHLWHDLNERIISFQWSVHYHTSRTRITLNANSNNSIETDPIILSLLPDYEFEFNFSFEQHITVKQYIQSQENWILSSPRFPLNIFRMKSDSIIALGQVWNFTLYCKDRVWLGMKIKGKINKNFNKKVKFVIEIDGIVKIFTQEITYFKPSLICKKFTKLVQLRKKFLSVQITDESNNSVQNTEGETKKKMGNFRSLLLHKIIKIDEKDLTNSDNKQSKNENNIENDNNNHFNDRDSDEDDDDDDDELLIDYDDLNNSDDNIDINIDNDNDNDNENQNQNHIHNLKEMKSNISINEKILNPKHQWTITPTLLCENDGCGFINAPFCIPHGHYQISFRAQKLGCDLCKQSISDFFKKKCKKCNHASHYIVNWVKIKLSVIEIMVNHFPTYRNRINTCILSCQNCQKSIYPIGDQTICHFDHIQRQKELGLNDYAKDSISGYLYKISDYIKFLGKCNNGESEHEIYLKQIVISREVLYNMKYAMLTYLYGFDQNASTYGMILSNRRSSVHYNGLTEGYILSNNVFTKGVHSFEFHPTCVAIGIIKVDENNNDENDNVKDNDDDDDDDDDDEQSANKEEKKSLSYNQYICVFNNQTTSYFEDEKIKIQNFQEGTKDSDLITMSIDMKNHKVMYAINQNDPSIITPFIPHKIRIIVYLNFENNNFKFIPHNY</sequence>
<dbReference type="GO" id="GO:0007166">
    <property type="term" value="P:cell surface receptor signaling pathway"/>
    <property type="evidence" value="ECO:0007669"/>
    <property type="project" value="InterPro"/>
</dbReference>
<accession>A0AAV7YIV8</accession>
<feature type="compositionally biased region" description="Acidic residues" evidence="3">
    <location>
        <begin position="1040"/>
        <end position="1078"/>
    </location>
</feature>
<evidence type="ECO:0000256" key="2">
    <source>
        <dbReference type="SAM" id="Coils"/>
    </source>
</evidence>
<feature type="region of interest" description="Disordered" evidence="3">
    <location>
        <begin position="458"/>
        <end position="538"/>
    </location>
</feature>
<dbReference type="EMBL" id="JANTQA010000057">
    <property type="protein sequence ID" value="KAJ3428614.1"/>
    <property type="molecule type" value="Genomic_DNA"/>
</dbReference>
<keyword evidence="1" id="KW-0106">Calcium</keyword>
<dbReference type="Gene3D" id="1.20.930.20">
    <property type="entry name" value="Adaptor protein Cbl, N-terminal domain"/>
    <property type="match status" value="1"/>
</dbReference>
<dbReference type="PANTHER" id="PTHR14030:SF19">
    <property type="entry name" value="MITOTIC SPINDLE CHECKPOINT PROTEIN BUBR1"/>
    <property type="match status" value="1"/>
</dbReference>
<evidence type="ECO:0000256" key="1">
    <source>
        <dbReference type="ARBA" id="ARBA00022837"/>
    </source>
</evidence>
<evidence type="ECO:0000313" key="4">
    <source>
        <dbReference type="EMBL" id="KAJ3428614.1"/>
    </source>
</evidence>
<dbReference type="PANTHER" id="PTHR14030">
    <property type="entry name" value="MITOTIC CHECKPOINT SERINE/THREONINE-PROTEIN KINASE BUB1"/>
    <property type="match status" value="1"/>
</dbReference>
<feature type="compositionally biased region" description="Basic and acidic residues" evidence="3">
    <location>
        <begin position="485"/>
        <end position="496"/>
    </location>
</feature>
<dbReference type="SUPFAM" id="SSF47473">
    <property type="entry name" value="EF-hand"/>
    <property type="match status" value="1"/>
</dbReference>
<dbReference type="PROSITE" id="PS00018">
    <property type="entry name" value="EF_HAND_1"/>
    <property type="match status" value="1"/>
</dbReference>
<feature type="compositionally biased region" description="Acidic residues" evidence="3">
    <location>
        <begin position="1352"/>
        <end position="1374"/>
    </location>
</feature>
<keyword evidence="2" id="KW-0175">Coiled coil</keyword>
<evidence type="ECO:0000313" key="5">
    <source>
        <dbReference type="Proteomes" id="UP001146793"/>
    </source>
</evidence>